<feature type="region of interest" description="Disordered" evidence="1">
    <location>
        <begin position="1"/>
        <end position="92"/>
    </location>
</feature>
<evidence type="ECO:0000256" key="1">
    <source>
        <dbReference type="SAM" id="MobiDB-lite"/>
    </source>
</evidence>
<dbReference type="RefSeq" id="XP_033670528.1">
    <property type="nucleotide sequence ID" value="XM_033812005.1"/>
</dbReference>
<dbReference type="Proteomes" id="UP000799537">
    <property type="component" value="Unassembled WGS sequence"/>
</dbReference>
<organism evidence="2 3">
    <name type="scientific">Zasmidium cellare ATCC 36951</name>
    <dbReference type="NCBI Taxonomy" id="1080233"/>
    <lineage>
        <taxon>Eukaryota</taxon>
        <taxon>Fungi</taxon>
        <taxon>Dikarya</taxon>
        <taxon>Ascomycota</taxon>
        <taxon>Pezizomycotina</taxon>
        <taxon>Dothideomycetes</taxon>
        <taxon>Dothideomycetidae</taxon>
        <taxon>Mycosphaerellales</taxon>
        <taxon>Mycosphaerellaceae</taxon>
        <taxon>Zasmidium</taxon>
    </lineage>
</organism>
<proteinExistence type="predicted"/>
<dbReference type="EMBL" id="ML993587">
    <property type="protein sequence ID" value="KAF2169639.1"/>
    <property type="molecule type" value="Genomic_DNA"/>
</dbReference>
<accession>A0A6A6CV03</accession>
<feature type="compositionally biased region" description="Polar residues" evidence="1">
    <location>
        <begin position="30"/>
        <end position="86"/>
    </location>
</feature>
<name>A0A6A6CV03_ZASCE</name>
<keyword evidence="3" id="KW-1185">Reference proteome</keyword>
<evidence type="ECO:0000313" key="2">
    <source>
        <dbReference type="EMBL" id="KAF2169639.1"/>
    </source>
</evidence>
<reference evidence="2" key="1">
    <citation type="journal article" date="2020" name="Stud. Mycol.">
        <title>101 Dothideomycetes genomes: a test case for predicting lifestyles and emergence of pathogens.</title>
        <authorList>
            <person name="Haridas S."/>
            <person name="Albert R."/>
            <person name="Binder M."/>
            <person name="Bloem J."/>
            <person name="Labutti K."/>
            <person name="Salamov A."/>
            <person name="Andreopoulos B."/>
            <person name="Baker S."/>
            <person name="Barry K."/>
            <person name="Bills G."/>
            <person name="Bluhm B."/>
            <person name="Cannon C."/>
            <person name="Castanera R."/>
            <person name="Culley D."/>
            <person name="Daum C."/>
            <person name="Ezra D."/>
            <person name="Gonzalez J."/>
            <person name="Henrissat B."/>
            <person name="Kuo A."/>
            <person name="Liang C."/>
            <person name="Lipzen A."/>
            <person name="Lutzoni F."/>
            <person name="Magnuson J."/>
            <person name="Mondo S."/>
            <person name="Nolan M."/>
            <person name="Ohm R."/>
            <person name="Pangilinan J."/>
            <person name="Park H.-J."/>
            <person name="Ramirez L."/>
            <person name="Alfaro M."/>
            <person name="Sun H."/>
            <person name="Tritt A."/>
            <person name="Yoshinaga Y."/>
            <person name="Zwiers L.-H."/>
            <person name="Turgeon B."/>
            <person name="Goodwin S."/>
            <person name="Spatafora J."/>
            <person name="Crous P."/>
            <person name="Grigoriev I."/>
        </authorList>
    </citation>
    <scope>NUCLEOTIDE SEQUENCE</scope>
    <source>
        <strain evidence="2">ATCC 36951</strain>
    </source>
</reference>
<sequence length="222" mass="24372">MPHFPQLPRRSGSGNEANPPQQPNGQNNGLSGANGTNQPRQTNRQTNGTNQPRQLNGQTNGTNLPQQPNGHTNGTNPPQQPNGQADSTRRDRAANALAQIRVESQPSITPAEQYGLLQNAQNFLGALETVSMLDLFIGRMESHSRRQFTTQELFQDVVGHLGELNRRDLVNRVEMFMPADWRAVPGTGRAGQRIVLVNVPPDGWFVFGEFPPPPAEDIVDSD</sequence>
<dbReference type="GeneID" id="54565277"/>
<dbReference type="AlphaFoldDB" id="A0A6A6CV03"/>
<gene>
    <name evidence="2" type="ORF">M409DRAFT_52159</name>
</gene>
<evidence type="ECO:0000313" key="3">
    <source>
        <dbReference type="Proteomes" id="UP000799537"/>
    </source>
</evidence>
<feature type="compositionally biased region" description="Low complexity" evidence="1">
    <location>
        <begin position="14"/>
        <end position="29"/>
    </location>
</feature>
<protein>
    <submittedName>
        <fullName evidence="2">Uncharacterized protein</fullName>
    </submittedName>
</protein>